<dbReference type="AlphaFoldDB" id="A0A2U1KYT6"/>
<dbReference type="GO" id="GO:0016791">
    <property type="term" value="F:phosphatase activity"/>
    <property type="evidence" value="ECO:0007669"/>
    <property type="project" value="TreeGrafter"/>
</dbReference>
<sequence length="258" mass="28709">MPRGRYPKPLVFHDGRLAFLPTPIAMLAITLWLPFGILVAIIRIFVGIFLPYKVTVFVCALSGKHLRVKGYDNLREKKTEEGRVVGGVLFVCTHRTLLDPFALTLTMVVLDTNVTMFYGSTASGLKWLDPIYFLMNPRPIYHVQVLEKLAKGLTCGLGNKSSHEALTTFRNSLPIKLTRRDKYLILVGNQGVVDDGKDILNMVLFGLLEHQALCEEQETTRDQNKCTRRGINSKSGGVRFTGAILAPLQAYLSASTGQ</sequence>
<dbReference type="Proteomes" id="UP000245207">
    <property type="component" value="Unassembled WGS sequence"/>
</dbReference>
<keyword evidence="4" id="KW-0808">Transferase</keyword>
<evidence type="ECO:0000256" key="2">
    <source>
        <dbReference type="ARBA" id="ARBA00023136"/>
    </source>
</evidence>
<keyword evidence="5" id="KW-1185">Reference proteome</keyword>
<gene>
    <name evidence="4" type="ORF">CTI12_AA549670</name>
</gene>
<name>A0A2U1KYT6_ARTAN</name>
<dbReference type="GO" id="GO:0010143">
    <property type="term" value="P:cutin biosynthetic process"/>
    <property type="evidence" value="ECO:0007669"/>
    <property type="project" value="TreeGrafter"/>
</dbReference>
<keyword evidence="3" id="KW-1133">Transmembrane helix</keyword>
<feature type="transmembrane region" description="Helical" evidence="3">
    <location>
        <begin position="20"/>
        <end position="46"/>
    </location>
</feature>
<dbReference type="OrthoDB" id="1854593at2759"/>
<reference evidence="4 5" key="1">
    <citation type="journal article" date="2018" name="Mol. Plant">
        <title>The genome of Artemisia annua provides insight into the evolution of Asteraceae family and artemisinin biosynthesis.</title>
        <authorList>
            <person name="Shen Q."/>
            <person name="Zhang L."/>
            <person name="Liao Z."/>
            <person name="Wang S."/>
            <person name="Yan T."/>
            <person name="Shi P."/>
            <person name="Liu M."/>
            <person name="Fu X."/>
            <person name="Pan Q."/>
            <person name="Wang Y."/>
            <person name="Lv Z."/>
            <person name="Lu X."/>
            <person name="Zhang F."/>
            <person name="Jiang W."/>
            <person name="Ma Y."/>
            <person name="Chen M."/>
            <person name="Hao X."/>
            <person name="Li L."/>
            <person name="Tang Y."/>
            <person name="Lv G."/>
            <person name="Zhou Y."/>
            <person name="Sun X."/>
            <person name="Brodelius P.E."/>
            <person name="Rose J.K.C."/>
            <person name="Tang K."/>
        </authorList>
    </citation>
    <scope>NUCLEOTIDE SEQUENCE [LARGE SCALE GENOMIC DNA]</scope>
    <source>
        <strain evidence="5">cv. Huhao1</strain>
        <tissue evidence="4">Leaf</tissue>
    </source>
</reference>
<evidence type="ECO:0000256" key="3">
    <source>
        <dbReference type="SAM" id="Phobius"/>
    </source>
</evidence>
<keyword evidence="3" id="KW-0812">Transmembrane</keyword>
<dbReference type="GO" id="GO:0090447">
    <property type="term" value="F:glycerol-3-phosphate 2-O-acyltransferase activity"/>
    <property type="evidence" value="ECO:0007669"/>
    <property type="project" value="TreeGrafter"/>
</dbReference>
<protein>
    <submittedName>
        <fullName evidence="4">Glycerol-3-phosphate acyltransferase 1</fullName>
    </submittedName>
</protein>
<keyword evidence="2 3" id="KW-0472">Membrane</keyword>
<dbReference type="GO" id="GO:0016020">
    <property type="term" value="C:membrane"/>
    <property type="evidence" value="ECO:0007669"/>
    <property type="project" value="UniProtKB-SubCell"/>
</dbReference>
<proteinExistence type="predicted"/>
<keyword evidence="4" id="KW-0012">Acyltransferase</keyword>
<accession>A0A2U1KYT6</accession>
<evidence type="ECO:0000256" key="1">
    <source>
        <dbReference type="ARBA" id="ARBA00004370"/>
    </source>
</evidence>
<evidence type="ECO:0000313" key="5">
    <source>
        <dbReference type="Proteomes" id="UP000245207"/>
    </source>
</evidence>
<dbReference type="SUPFAM" id="SSF69593">
    <property type="entry name" value="Glycerol-3-phosphate (1)-acyltransferase"/>
    <property type="match status" value="1"/>
</dbReference>
<dbReference type="STRING" id="35608.A0A2U1KYT6"/>
<dbReference type="PANTHER" id="PTHR15486">
    <property type="entry name" value="ANCIENT UBIQUITOUS PROTEIN"/>
    <property type="match status" value="1"/>
</dbReference>
<evidence type="ECO:0000313" key="4">
    <source>
        <dbReference type="EMBL" id="PWA41922.1"/>
    </source>
</evidence>
<dbReference type="EMBL" id="PKPP01012746">
    <property type="protein sequence ID" value="PWA41922.1"/>
    <property type="molecule type" value="Genomic_DNA"/>
</dbReference>
<organism evidence="4 5">
    <name type="scientific">Artemisia annua</name>
    <name type="common">Sweet wormwood</name>
    <dbReference type="NCBI Taxonomy" id="35608"/>
    <lineage>
        <taxon>Eukaryota</taxon>
        <taxon>Viridiplantae</taxon>
        <taxon>Streptophyta</taxon>
        <taxon>Embryophyta</taxon>
        <taxon>Tracheophyta</taxon>
        <taxon>Spermatophyta</taxon>
        <taxon>Magnoliopsida</taxon>
        <taxon>eudicotyledons</taxon>
        <taxon>Gunneridae</taxon>
        <taxon>Pentapetalae</taxon>
        <taxon>asterids</taxon>
        <taxon>campanulids</taxon>
        <taxon>Asterales</taxon>
        <taxon>Asteraceae</taxon>
        <taxon>Asteroideae</taxon>
        <taxon>Anthemideae</taxon>
        <taxon>Artemisiinae</taxon>
        <taxon>Artemisia</taxon>
    </lineage>
</organism>
<comment type="subcellular location">
    <subcellularLocation>
        <location evidence="1">Membrane</location>
    </subcellularLocation>
</comment>
<dbReference type="PANTHER" id="PTHR15486:SF0">
    <property type="entry name" value="GLYCEROL-3-PHOSPHATE ACYLTRANSFERASE 1"/>
    <property type="match status" value="1"/>
</dbReference>
<comment type="caution">
    <text evidence="4">The sequence shown here is derived from an EMBL/GenBank/DDBJ whole genome shotgun (WGS) entry which is preliminary data.</text>
</comment>